<feature type="transmembrane region" description="Helical" evidence="1">
    <location>
        <begin position="174"/>
        <end position="192"/>
    </location>
</feature>
<reference evidence="3" key="1">
    <citation type="journal article" date="2019" name="Int. J. Syst. Evol. Microbiol.">
        <title>The Global Catalogue of Microorganisms (GCM) 10K type strain sequencing project: providing services to taxonomists for standard genome sequencing and annotation.</title>
        <authorList>
            <consortium name="The Broad Institute Genomics Platform"/>
            <consortium name="The Broad Institute Genome Sequencing Center for Infectious Disease"/>
            <person name="Wu L."/>
            <person name="Ma J."/>
        </authorList>
    </citation>
    <scope>NUCLEOTIDE SEQUENCE [LARGE SCALE GENOMIC DNA]</scope>
    <source>
        <strain evidence="3">CGMCC 4.1622</strain>
    </source>
</reference>
<feature type="transmembrane region" description="Helical" evidence="1">
    <location>
        <begin position="62"/>
        <end position="81"/>
    </location>
</feature>
<feature type="transmembrane region" description="Helical" evidence="1">
    <location>
        <begin position="119"/>
        <end position="144"/>
    </location>
</feature>
<dbReference type="EMBL" id="JBHSOC010000013">
    <property type="protein sequence ID" value="MFC5641666.1"/>
    <property type="molecule type" value="Genomic_DNA"/>
</dbReference>
<keyword evidence="1" id="KW-0812">Transmembrane</keyword>
<feature type="transmembrane region" description="Helical" evidence="1">
    <location>
        <begin position="7"/>
        <end position="26"/>
    </location>
</feature>
<evidence type="ECO:0000313" key="2">
    <source>
        <dbReference type="EMBL" id="MFC5641666.1"/>
    </source>
</evidence>
<feature type="transmembrane region" description="Helical" evidence="1">
    <location>
        <begin position="87"/>
        <end position="107"/>
    </location>
</feature>
<sequence>MCWSAQADTVAGVVVGAIGIVCLASVTSVRQLPLAALPLLLGVHQLLEAAVWSGAAWARTPWVVVALPLLPVWVPGGVWAATGRRRAAAFTVVGLAVAVPLTVAVAARRIGVHPQGHTLGYAIGVPFAPLLLAGYLLATVGALVSSGDRGLRLLGWLVGVGAVVCGLLWRLAFVSTWCALAAVASVVLLWWVRGGSAAPVMGGRPTGG</sequence>
<keyword evidence="1" id="KW-0472">Membrane</keyword>
<dbReference type="InterPro" id="IPR046737">
    <property type="entry name" value="DUF6629"/>
</dbReference>
<dbReference type="Proteomes" id="UP001596066">
    <property type="component" value="Unassembled WGS sequence"/>
</dbReference>
<gene>
    <name evidence="2" type="ORF">ACFPZF_09905</name>
</gene>
<evidence type="ECO:0000313" key="3">
    <source>
        <dbReference type="Proteomes" id="UP001596066"/>
    </source>
</evidence>
<comment type="caution">
    <text evidence="2">The sequence shown here is derived from an EMBL/GenBank/DDBJ whole genome shotgun (WGS) entry which is preliminary data.</text>
</comment>
<keyword evidence="3" id="KW-1185">Reference proteome</keyword>
<protein>
    <submittedName>
        <fullName evidence="2">DUF6629 family protein</fullName>
    </submittedName>
</protein>
<name>A0ABW0VAR7_9ACTN</name>
<proteinExistence type="predicted"/>
<dbReference type="RefSeq" id="WP_346146378.1">
    <property type="nucleotide sequence ID" value="NZ_BAAAUA010000027.1"/>
</dbReference>
<evidence type="ECO:0000256" key="1">
    <source>
        <dbReference type="SAM" id="Phobius"/>
    </source>
</evidence>
<feature type="transmembrane region" description="Helical" evidence="1">
    <location>
        <begin position="150"/>
        <end position="169"/>
    </location>
</feature>
<organism evidence="2 3">
    <name type="scientific">Kitasatospora cinereorecta</name>
    <dbReference type="NCBI Taxonomy" id="285560"/>
    <lineage>
        <taxon>Bacteria</taxon>
        <taxon>Bacillati</taxon>
        <taxon>Actinomycetota</taxon>
        <taxon>Actinomycetes</taxon>
        <taxon>Kitasatosporales</taxon>
        <taxon>Streptomycetaceae</taxon>
        <taxon>Kitasatospora</taxon>
    </lineage>
</organism>
<keyword evidence="1" id="KW-1133">Transmembrane helix</keyword>
<dbReference type="Pfam" id="PF20334">
    <property type="entry name" value="DUF6629"/>
    <property type="match status" value="1"/>
</dbReference>
<accession>A0ABW0VAR7</accession>